<dbReference type="Proteomes" id="UP001279734">
    <property type="component" value="Unassembled WGS sequence"/>
</dbReference>
<feature type="compositionally biased region" description="Basic and acidic residues" evidence="1">
    <location>
        <begin position="131"/>
        <end position="141"/>
    </location>
</feature>
<organism evidence="2 3">
    <name type="scientific">Nepenthes gracilis</name>
    <name type="common">Slender pitcher plant</name>
    <dbReference type="NCBI Taxonomy" id="150966"/>
    <lineage>
        <taxon>Eukaryota</taxon>
        <taxon>Viridiplantae</taxon>
        <taxon>Streptophyta</taxon>
        <taxon>Embryophyta</taxon>
        <taxon>Tracheophyta</taxon>
        <taxon>Spermatophyta</taxon>
        <taxon>Magnoliopsida</taxon>
        <taxon>eudicotyledons</taxon>
        <taxon>Gunneridae</taxon>
        <taxon>Pentapetalae</taxon>
        <taxon>Caryophyllales</taxon>
        <taxon>Nepenthaceae</taxon>
        <taxon>Nepenthes</taxon>
    </lineage>
</organism>
<evidence type="ECO:0000313" key="2">
    <source>
        <dbReference type="EMBL" id="GMH06947.1"/>
    </source>
</evidence>
<proteinExistence type="predicted"/>
<protein>
    <submittedName>
        <fullName evidence="2">Uncharacterized protein</fullName>
    </submittedName>
</protein>
<dbReference type="AlphaFoldDB" id="A0AAD3SA37"/>
<dbReference type="EMBL" id="BSYO01000007">
    <property type="protein sequence ID" value="GMH06947.1"/>
    <property type="molecule type" value="Genomic_DNA"/>
</dbReference>
<reference evidence="2" key="1">
    <citation type="submission" date="2023-05" db="EMBL/GenBank/DDBJ databases">
        <title>Nepenthes gracilis genome sequencing.</title>
        <authorList>
            <person name="Fukushima K."/>
        </authorList>
    </citation>
    <scope>NUCLEOTIDE SEQUENCE</scope>
    <source>
        <strain evidence="2">SING2019-196</strain>
    </source>
</reference>
<gene>
    <name evidence="2" type="ORF">Nepgr_008787</name>
</gene>
<name>A0AAD3SA37_NEPGR</name>
<sequence length="178" mass="19338">MLETVVEEANKAGMMESGYNLPNTQLGPDGLGPRNERYQGFGASLPKLKPGQLVLGASHPSPTPLNESLANILIANQGQTISCMAEICSQSEIARLVKVVFFIGVQATELLLPSRSIARLRAASKDSLSRRRTEQINDLRDSSTSSSANSSATPFSSAYIHFSVRNNLFRRIAFRNQA</sequence>
<feature type="region of interest" description="Disordered" evidence="1">
    <location>
        <begin position="131"/>
        <end position="153"/>
    </location>
</feature>
<feature type="compositionally biased region" description="Low complexity" evidence="1">
    <location>
        <begin position="142"/>
        <end position="153"/>
    </location>
</feature>
<keyword evidence="3" id="KW-1185">Reference proteome</keyword>
<comment type="caution">
    <text evidence="2">The sequence shown here is derived from an EMBL/GenBank/DDBJ whole genome shotgun (WGS) entry which is preliminary data.</text>
</comment>
<evidence type="ECO:0000256" key="1">
    <source>
        <dbReference type="SAM" id="MobiDB-lite"/>
    </source>
</evidence>
<accession>A0AAD3SA37</accession>
<evidence type="ECO:0000313" key="3">
    <source>
        <dbReference type="Proteomes" id="UP001279734"/>
    </source>
</evidence>